<feature type="transmembrane region" description="Helical" evidence="1">
    <location>
        <begin position="101"/>
        <end position="126"/>
    </location>
</feature>
<feature type="transmembrane region" description="Helical" evidence="1">
    <location>
        <begin position="24"/>
        <end position="42"/>
    </location>
</feature>
<proteinExistence type="predicted"/>
<keyword evidence="1" id="KW-1133">Transmembrane helix</keyword>
<reference evidence="2" key="1">
    <citation type="submission" date="2016-10" db="EMBL/GenBank/DDBJ databases">
        <title>Sequence of Gallionella enrichment culture.</title>
        <authorList>
            <person name="Poehlein A."/>
            <person name="Muehling M."/>
            <person name="Daniel R."/>
        </authorList>
    </citation>
    <scope>NUCLEOTIDE SEQUENCE</scope>
</reference>
<feature type="transmembrane region" description="Helical" evidence="1">
    <location>
        <begin position="72"/>
        <end position="89"/>
    </location>
</feature>
<evidence type="ECO:0000313" key="2">
    <source>
        <dbReference type="EMBL" id="OIQ73643.1"/>
    </source>
</evidence>
<dbReference type="Pfam" id="PF11361">
    <property type="entry name" value="DUF3159"/>
    <property type="match status" value="1"/>
</dbReference>
<dbReference type="InterPro" id="IPR016566">
    <property type="entry name" value="UCP010219"/>
</dbReference>
<dbReference type="AlphaFoldDB" id="A0A1J5Q845"/>
<evidence type="ECO:0008006" key="3">
    <source>
        <dbReference type="Google" id="ProtNLM"/>
    </source>
</evidence>
<feature type="transmembrane region" description="Helical" evidence="1">
    <location>
        <begin position="48"/>
        <end position="65"/>
    </location>
</feature>
<dbReference type="PIRSF" id="PIRSF010219">
    <property type="entry name" value="UCP010219"/>
    <property type="match status" value="1"/>
</dbReference>
<evidence type="ECO:0000256" key="1">
    <source>
        <dbReference type="SAM" id="Phobius"/>
    </source>
</evidence>
<gene>
    <name evidence="2" type="ORF">GALL_447200</name>
</gene>
<dbReference type="EMBL" id="MLJW01002794">
    <property type="protein sequence ID" value="OIQ73643.1"/>
    <property type="molecule type" value="Genomic_DNA"/>
</dbReference>
<feature type="transmembrane region" description="Helical" evidence="1">
    <location>
        <begin position="177"/>
        <end position="199"/>
    </location>
</feature>
<name>A0A1J5Q845_9ZZZZ</name>
<keyword evidence="1" id="KW-0472">Membrane</keyword>
<feature type="transmembrane region" description="Helical" evidence="1">
    <location>
        <begin position="146"/>
        <end position="165"/>
    </location>
</feature>
<sequence length="216" mass="23574">MSDVQSTHEQDSKAILTALGGTRGLLDSGLPALVFLLIFTPTHKLNDAIYGALIISAILTIIRLARKDTLQHALSGLLGVAICAIFSRSTGKAQDFYLPGLIINVIYGTVYAATNLAGWPILGLVLGPIIGEGTLWRKDSRRKSAYVRAGWVWVALFGSRLIVQYPLYRAGAVTELGIARVIMGWPLFLLAGWLTYLILRAVPRTQEVVEQIEETN</sequence>
<organism evidence="2">
    <name type="scientific">mine drainage metagenome</name>
    <dbReference type="NCBI Taxonomy" id="410659"/>
    <lineage>
        <taxon>unclassified sequences</taxon>
        <taxon>metagenomes</taxon>
        <taxon>ecological metagenomes</taxon>
    </lineage>
</organism>
<protein>
    <recommendedName>
        <fullName evidence="3">DUF3159 domain-containing protein</fullName>
    </recommendedName>
</protein>
<comment type="caution">
    <text evidence="2">The sequence shown here is derived from an EMBL/GenBank/DDBJ whole genome shotgun (WGS) entry which is preliminary data.</text>
</comment>
<accession>A0A1J5Q845</accession>
<keyword evidence="1" id="KW-0812">Transmembrane</keyword>